<feature type="non-terminal residue" evidence="3">
    <location>
        <position position="1"/>
    </location>
</feature>
<accession>V5GPI0</accession>
<sequence>CASTKAGNGQPRAPLRPRVPTDAAHTWSFDVLGPYPETKKKNRYVIIAVDIFSKWVEAIAVPRVRHQEMRAFVQDICTKWGYPQACITDNGGVFRGGQWLRYLEEMQITPYYAAIYHQRANPVERRVQEFKKVLRTRRNADRRWDAYINETLFVLRNRTNASTGMTPSEIMTGGLLKRPGEWVIPPQVAPPAQRTVEARNERKRRARDRQQIFQRNLYPEPREAPLEFAVGEEVMTRVWPGTSADPFCAKWTGPQRVVRRQGETTYTVERDGAHARIHLDDLRPAPRHVA</sequence>
<dbReference type="InterPro" id="IPR012337">
    <property type="entry name" value="RNaseH-like_sf"/>
</dbReference>
<dbReference type="Gene3D" id="3.30.420.10">
    <property type="entry name" value="Ribonuclease H-like superfamily/Ribonuclease H"/>
    <property type="match status" value="1"/>
</dbReference>
<dbReference type="PANTHER" id="PTHR37984:SF5">
    <property type="entry name" value="PROTEIN NYNRIN-LIKE"/>
    <property type="match status" value="1"/>
</dbReference>
<dbReference type="PROSITE" id="PS50994">
    <property type="entry name" value="INTEGRASE"/>
    <property type="match status" value="1"/>
</dbReference>
<dbReference type="InterPro" id="IPR050951">
    <property type="entry name" value="Retrovirus_Pol_polyprotein"/>
</dbReference>
<organism evidence="3">
    <name type="scientific">Anoplophora glabripennis</name>
    <name type="common">Asian longhorn beetle</name>
    <name type="synonym">Anoplophora nobilis</name>
    <dbReference type="NCBI Taxonomy" id="217634"/>
    <lineage>
        <taxon>Eukaryota</taxon>
        <taxon>Metazoa</taxon>
        <taxon>Ecdysozoa</taxon>
        <taxon>Arthropoda</taxon>
        <taxon>Hexapoda</taxon>
        <taxon>Insecta</taxon>
        <taxon>Pterygota</taxon>
        <taxon>Neoptera</taxon>
        <taxon>Endopterygota</taxon>
        <taxon>Coleoptera</taxon>
        <taxon>Polyphaga</taxon>
        <taxon>Cucujiformia</taxon>
        <taxon>Chrysomeloidea</taxon>
        <taxon>Cerambycidae</taxon>
        <taxon>Lamiinae</taxon>
        <taxon>Lamiini</taxon>
        <taxon>Anoplophora</taxon>
    </lineage>
</organism>
<reference evidence="3" key="1">
    <citation type="submission" date="2013-07" db="EMBL/GenBank/DDBJ databases">
        <title>Midgut Transcriptome Profiling of Anoplphora glabripennis, a Lignocellulose Degrading, Wood-Boring Cerambycid.</title>
        <authorList>
            <person name="Scully E.D."/>
            <person name="Hoover K."/>
            <person name="Carlson J.E."/>
            <person name="Tien M."/>
            <person name="Geib S.M."/>
        </authorList>
    </citation>
    <scope>NUCLEOTIDE SEQUENCE</scope>
</reference>
<evidence type="ECO:0000256" key="1">
    <source>
        <dbReference type="SAM" id="MobiDB-lite"/>
    </source>
</evidence>
<dbReference type="EMBL" id="GALX01004984">
    <property type="protein sequence ID" value="JAB63482.1"/>
    <property type="molecule type" value="Transcribed_RNA"/>
</dbReference>
<evidence type="ECO:0000259" key="2">
    <source>
        <dbReference type="PROSITE" id="PS50994"/>
    </source>
</evidence>
<dbReference type="GO" id="GO:0015074">
    <property type="term" value="P:DNA integration"/>
    <property type="evidence" value="ECO:0007669"/>
    <property type="project" value="InterPro"/>
</dbReference>
<name>V5GPI0_ANOGL</name>
<dbReference type="InterPro" id="IPR001584">
    <property type="entry name" value="Integrase_cat-core"/>
</dbReference>
<dbReference type="Pfam" id="PF00665">
    <property type="entry name" value="rve"/>
    <property type="match status" value="1"/>
</dbReference>
<proteinExistence type="predicted"/>
<dbReference type="PANTHER" id="PTHR37984">
    <property type="entry name" value="PROTEIN CBG26694"/>
    <property type="match status" value="1"/>
</dbReference>
<dbReference type="SUPFAM" id="SSF53098">
    <property type="entry name" value="Ribonuclease H-like"/>
    <property type="match status" value="1"/>
</dbReference>
<gene>
    <name evidence="3" type="primary">RTF21</name>
</gene>
<feature type="domain" description="Integrase catalytic" evidence="2">
    <location>
        <begin position="16"/>
        <end position="175"/>
    </location>
</feature>
<feature type="region of interest" description="Disordered" evidence="1">
    <location>
        <begin position="1"/>
        <end position="20"/>
    </location>
</feature>
<dbReference type="AlphaFoldDB" id="V5GPI0"/>
<dbReference type="GO" id="GO:0003676">
    <property type="term" value="F:nucleic acid binding"/>
    <property type="evidence" value="ECO:0007669"/>
    <property type="project" value="InterPro"/>
</dbReference>
<dbReference type="InterPro" id="IPR036397">
    <property type="entry name" value="RNaseH_sf"/>
</dbReference>
<evidence type="ECO:0000313" key="3">
    <source>
        <dbReference type="EMBL" id="JAB63482.1"/>
    </source>
</evidence>
<protein>
    <submittedName>
        <fullName evidence="3">Retrotransposable element</fullName>
    </submittedName>
</protein>